<sequence length="263" mass="27908">MMRAMWSAAAGMNVQQFNMDTISNNLANVNTTGFKKARAEFQDLLYQTVNLAGTGSSNNTTIPSGIQMGHGAKLQSIQHQYTTGNLRQTGNRFDMAIEGDGFFRVTQPDGTLAYTRDGGFTTDQNGALVNSAGYLLDPQITIPQDALSVTIAPDGTVSVTQTGQTQPQTVGQITLSHFVNPTGMNQLGRNLLQPTLASGDAIDGTPGTDGLGTLAQGSLEVSNVDVAEEMVNMIIGQRAYEANSKTIQTVDAMLSLVANLKRS</sequence>
<evidence type="ECO:0000256" key="6">
    <source>
        <dbReference type="NCBIfam" id="TIGR02488"/>
    </source>
</evidence>
<dbReference type="Pfam" id="PF22692">
    <property type="entry name" value="LlgE_F_G_D1"/>
    <property type="match status" value="1"/>
</dbReference>
<dbReference type="InterPro" id="IPR020013">
    <property type="entry name" value="Flagellar_FlgE/F/G"/>
</dbReference>
<evidence type="ECO:0000256" key="5">
    <source>
        <dbReference type="ARBA" id="ARBA00025933"/>
    </source>
</evidence>
<dbReference type="PANTHER" id="PTHR30435">
    <property type="entry name" value="FLAGELLAR PROTEIN"/>
    <property type="match status" value="1"/>
</dbReference>
<dbReference type="AlphaFoldDB" id="A0A9D7XFX4"/>
<evidence type="ECO:0000256" key="7">
    <source>
        <dbReference type="RuleBase" id="RU362116"/>
    </source>
</evidence>
<dbReference type="Proteomes" id="UP000886657">
    <property type="component" value="Unassembled WGS sequence"/>
</dbReference>
<dbReference type="InterPro" id="IPR053967">
    <property type="entry name" value="LlgE_F_G-like_D1"/>
</dbReference>
<keyword evidence="11" id="KW-0966">Cell projection</keyword>
<dbReference type="GO" id="GO:0009426">
    <property type="term" value="C:bacterial-type flagellum basal body, distal rod"/>
    <property type="evidence" value="ECO:0007669"/>
    <property type="project" value="UniProtKB-UniRule"/>
</dbReference>
<feature type="domain" description="Flagellar basal body rod protein N-terminal" evidence="8">
    <location>
        <begin position="8"/>
        <end position="35"/>
    </location>
</feature>
<proteinExistence type="inferred from homology"/>
<dbReference type="InterPro" id="IPR010930">
    <property type="entry name" value="Flg_bb/hook_C_dom"/>
</dbReference>
<protein>
    <recommendedName>
        <fullName evidence="3 6">Flagellar basal-body rod protein FlgG</fullName>
    </recommendedName>
</protein>
<dbReference type="InterPro" id="IPR012834">
    <property type="entry name" value="FlgG_G_neg"/>
</dbReference>
<gene>
    <name evidence="11" type="primary">flgG</name>
    <name evidence="11" type="ORF">IPP58_03835</name>
</gene>
<dbReference type="PANTHER" id="PTHR30435:SF19">
    <property type="entry name" value="FLAGELLAR BASAL-BODY ROD PROTEIN FLGG"/>
    <property type="match status" value="1"/>
</dbReference>
<comment type="similarity">
    <text evidence="2 7">Belongs to the flagella basal body rod proteins family.</text>
</comment>
<feature type="domain" description="Flagellar hook protein FlgE/F/G-like D1" evidence="10">
    <location>
        <begin position="96"/>
        <end position="159"/>
    </location>
</feature>
<organism evidence="11 12">
    <name type="scientific">Candidatus Geothrix skivensis</name>
    <dbReference type="NCBI Taxonomy" id="2954439"/>
    <lineage>
        <taxon>Bacteria</taxon>
        <taxon>Pseudomonadati</taxon>
        <taxon>Acidobacteriota</taxon>
        <taxon>Holophagae</taxon>
        <taxon>Holophagales</taxon>
        <taxon>Holophagaceae</taxon>
        <taxon>Geothrix</taxon>
    </lineage>
</organism>
<evidence type="ECO:0000313" key="12">
    <source>
        <dbReference type="Proteomes" id="UP000886657"/>
    </source>
</evidence>
<evidence type="ECO:0000313" key="11">
    <source>
        <dbReference type="EMBL" id="MBK9795616.1"/>
    </source>
</evidence>
<evidence type="ECO:0000259" key="8">
    <source>
        <dbReference type="Pfam" id="PF00460"/>
    </source>
</evidence>
<comment type="caution">
    <text evidence="11">The sequence shown here is derived from an EMBL/GenBank/DDBJ whole genome shotgun (WGS) entry which is preliminary data.</text>
</comment>
<comment type="subunit">
    <text evidence="5">The basal body constitutes a major portion of the flagellar organelle and consists of four rings (L,P,S, and M) mounted on a central rod. The rod consists of about 26 subunits of FlgG in the distal portion, and FlgB, FlgC and FlgF are thought to build up the proximal portion of the rod with about 6 subunits each.</text>
</comment>
<reference evidence="11" key="1">
    <citation type="submission" date="2020-10" db="EMBL/GenBank/DDBJ databases">
        <title>Connecting structure to function with the recovery of over 1000 high-quality activated sludge metagenome-assembled genomes encoding full-length rRNA genes using long-read sequencing.</title>
        <authorList>
            <person name="Singleton C.M."/>
            <person name="Petriglieri F."/>
            <person name="Kristensen J.M."/>
            <person name="Kirkegaard R.H."/>
            <person name="Michaelsen T.Y."/>
            <person name="Andersen M.H."/>
            <person name="Karst S.M."/>
            <person name="Dueholm M.S."/>
            <person name="Nielsen P.H."/>
            <person name="Albertsen M."/>
        </authorList>
    </citation>
    <scope>NUCLEOTIDE SEQUENCE</scope>
    <source>
        <strain evidence="11">Skiv_18-Q3-R9-52_MAXAC.067</strain>
    </source>
</reference>
<keyword evidence="11" id="KW-0969">Cilium</keyword>
<evidence type="ECO:0000256" key="2">
    <source>
        <dbReference type="ARBA" id="ARBA00009677"/>
    </source>
</evidence>
<accession>A0A9D7XFX4</accession>
<dbReference type="SUPFAM" id="SSF117143">
    <property type="entry name" value="Flagellar hook protein flgE"/>
    <property type="match status" value="1"/>
</dbReference>
<dbReference type="InterPro" id="IPR001444">
    <property type="entry name" value="Flag_bb_rod_N"/>
</dbReference>
<dbReference type="InterPro" id="IPR037925">
    <property type="entry name" value="FlgE/F/G-like"/>
</dbReference>
<dbReference type="PROSITE" id="PS00588">
    <property type="entry name" value="FLAGELLA_BB_ROD"/>
    <property type="match status" value="1"/>
</dbReference>
<feature type="domain" description="Flagellar basal-body/hook protein C-terminal" evidence="9">
    <location>
        <begin position="215"/>
        <end position="260"/>
    </location>
</feature>
<evidence type="ECO:0000256" key="4">
    <source>
        <dbReference type="ARBA" id="ARBA00023143"/>
    </source>
</evidence>
<comment type="subcellular location">
    <subcellularLocation>
        <location evidence="1 7">Bacterial flagellum basal body</location>
    </subcellularLocation>
</comment>
<dbReference type="NCBIfam" id="TIGR03506">
    <property type="entry name" value="FlgEFG_subfam"/>
    <property type="match status" value="2"/>
</dbReference>
<evidence type="ECO:0000256" key="1">
    <source>
        <dbReference type="ARBA" id="ARBA00004117"/>
    </source>
</evidence>
<dbReference type="InterPro" id="IPR019776">
    <property type="entry name" value="Flagellar_basal_body_rod_CS"/>
</dbReference>
<evidence type="ECO:0000256" key="3">
    <source>
        <dbReference type="ARBA" id="ARBA00017948"/>
    </source>
</evidence>
<evidence type="ECO:0000259" key="10">
    <source>
        <dbReference type="Pfam" id="PF22692"/>
    </source>
</evidence>
<evidence type="ECO:0000259" key="9">
    <source>
        <dbReference type="Pfam" id="PF06429"/>
    </source>
</evidence>
<keyword evidence="4 7" id="KW-0975">Bacterial flagellum</keyword>
<dbReference type="NCBIfam" id="TIGR02488">
    <property type="entry name" value="flgG_G_neg"/>
    <property type="match status" value="1"/>
</dbReference>
<dbReference type="EMBL" id="JADKIO010000005">
    <property type="protein sequence ID" value="MBK9795616.1"/>
    <property type="molecule type" value="Genomic_DNA"/>
</dbReference>
<dbReference type="GO" id="GO:0071978">
    <property type="term" value="P:bacterial-type flagellum-dependent swarming motility"/>
    <property type="evidence" value="ECO:0007669"/>
    <property type="project" value="TreeGrafter"/>
</dbReference>
<dbReference type="Pfam" id="PF06429">
    <property type="entry name" value="Flg_bbr_C"/>
    <property type="match status" value="1"/>
</dbReference>
<keyword evidence="11" id="KW-0282">Flagellum</keyword>
<dbReference type="Pfam" id="PF00460">
    <property type="entry name" value="Flg_bb_rod"/>
    <property type="match status" value="1"/>
</dbReference>
<name>A0A9D7XFX4_9BACT</name>